<organism evidence="1 2">
    <name type="scientific">Cochliobolus carbonum (strain 26-R-13)</name>
    <name type="common">Maize leaf spot fungus</name>
    <name type="synonym">Bipolaris zeicola</name>
    <dbReference type="NCBI Taxonomy" id="930089"/>
    <lineage>
        <taxon>Eukaryota</taxon>
        <taxon>Fungi</taxon>
        <taxon>Dikarya</taxon>
        <taxon>Ascomycota</taxon>
        <taxon>Pezizomycotina</taxon>
        <taxon>Dothideomycetes</taxon>
        <taxon>Pleosporomycetidae</taxon>
        <taxon>Pleosporales</taxon>
        <taxon>Pleosporineae</taxon>
        <taxon>Pleosporaceae</taxon>
        <taxon>Bipolaris</taxon>
    </lineage>
</organism>
<gene>
    <name evidence="1" type="ORF">COCCADRAFT_33242</name>
</gene>
<dbReference type="Proteomes" id="UP000053841">
    <property type="component" value="Unassembled WGS sequence"/>
</dbReference>
<name>W6YDB7_COCC2</name>
<reference evidence="1 2" key="1">
    <citation type="journal article" date="2013" name="PLoS Genet.">
        <title>Comparative genome structure, secondary metabolite, and effector coding capacity across Cochliobolus pathogens.</title>
        <authorList>
            <person name="Condon B.J."/>
            <person name="Leng Y."/>
            <person name="Wu D."/>
            <person name="Bushley K.E."/>
            <person name="Ohm R.A."/>
            <person name="Otillar R."/>
            <person name="Martin J."/>
            <person name="Schackwitz W."/>
            <person name="Grimwood J."/>
            <person name="MohdZainudin N."/>
            <person name="Xue C."/>
            <person name="Wang R."/>
            <person name="Manning V.A."/>
            <person name="Dhillon B."/>
            <person name="Tu Z.J."/>
            <person name="Steffenson B.J."/>
            <person name="Salamov A."/>
            <person name="Sun H."/>
            <person name="Lowry S."/>
            <person name="LaButti K."/>
            <person name="Han J."/>
            <person name="Copeland A."/>
            <person name="Lindquist E."/>
            <person name="Barry K."/>
            <person name="Schmutz J."/>
            <person name="Baker S.E."/>
            <person name="Ciuffetti L.M."/>
            <person name="Grigoriev I.V."/>
            <person name="Zhong S."/>
            <person name="Turgeon B.G."/>
        </authorList>
    </citation>
    <scope>NUCLEOTIDE SEQUENCE [LARGE SCALE GENOMIC DNA]</scope>
    <source>
        <strain evidence="1 2">26-R-13</strain>
    </source>
</reference>
<evidence type="ECO:0000313" key="2">
    <source>
        <dbReference type="Proteomes" id="UP000053841"/>
    </source>
</evidence>
<evidence type="ECO:0000313" key="1">
    <source>
        <dbReference type="EMBL" id="EUC37517.1"/>
    </source>
</evidence>
<protein>
    <submittedName>
        <fullName evidence="1">Uncharacterized protein</fullName>
    </submittedName>
</protein>
<sequence length="128" mass="14172">MHRGMIVLGLPAILDSSRDTPRAAWRPLVAVLASRVSCSDSTSRRAPGGDFFSRSLAAAARLAKWRQDANEAEEDSWAWLVHGTMYRLDKQCNQRRGGAGLVHGVNTTYASTYREVMRHQIDKAGSQD</sequence>
<dbReference type="RefSeq" id="XP_007708162.1">
    <property type="nucleotide sequence ID" value="XM_007709972.1"/>
</dbReference>
<dbReference type="AlphaFoldDB" id="W6YDB7"/>
<dbReference type="EMBL" id="KI964550">
    <property type="protein sequence ID" value="EUC37517.1"/>
    <property type="molecule type" value="Genomic_DNA"/>
</dbReference>
<dbReference type="OrthoDB" id="3692931at2759"/>
<dbReference type="HOGENOM" id="CLU_125055_0_0_1"/>
<accession>W6YDB7</accession>
<proteinExistence type="predicted"/>
<dbReference type="GeneID" id="19147457"/>
<dbReference type="KEGG" id="bze:COCCADRAFT_33242"/>
<keyword evidence="2" id="KW-1185">Reference proteome</keyword>